<reference evidence="1" key="1">
    <citation type="submission" date="2014-11" db="EMBL/GenBank/DDBJ databases">
        <authorList>
            <person name="Amaro Gonzalez C."/>
        </authorList>
    </citation>
    <scope>NUCLEOTIDE SEQUENCE</scope>
</reference>
<reference evidence="1" key="2">
    <citation type="journal article" date="2015" name="Fish Shellfish Immunol.">
        <title>Early steps in the European eel (Anguilla anguilla)-Vibrio vulnificus interaction in the gills: Role of the RtxA13 toxin.</title>
        <authorList>
            <person name="Callol A."/>
            <person name="Pajuelo D."/>
            <person name="Ebbesson L."/>
            <person name="Teles M."/>
            <person name="MacKenzie S."/>
            <person name="Amaro C."/>
        </authorList>
    </citation>
    <scope>NUCLEOTIDE SEQUENCE</scope>
</reference>
<name>A0A0E9PNN5_ANGAN</name>
<protein>
    <submittedName>
        <fullName evidence="1">Uncharacterized protein</fullName>
    </submittedName>
</protein>
<proteinExistence type="predicted"/>
<accession>A0A0E9PNN5</accession>
<sequence>MNLFMSLTELPALPSSILTLTNSNLSSNLKQWAAVRTNRGLTRDPWRDPDLSSRVTSIFANQGCLQRLVIGVPWS</sequence>
<dbReference type="EMBL" id="GBXM01102351">
    <property type="protein sequence ID" value="JAH06226.1"/>
    <property type="molecule type" value="Transcribed_RNA"/>
</dbReference>
<organism evidence="1">
    <name type="scientific">Anguilla anguilla</name>
    <name type="common">European freshwater eel</name>
    <name type="synonym">Muraena anguilla</name>
    <dbReference type="NCBI Taxonomy" id="7936"/>
    <lineage>
        <taxon>Eukaryota</taxon>
        <taxon>Metazoa</taxon>
        <taxon>Chordata</taxon>
        <taxon>Craniata</taxon>
        <taxon>Vertebrata</taxon>
        <taxon>Euteleostomi</taxon>
        <taxon>Actinopterygii</taxon>
        <taxon>Neopterygii</taxon>
        <taxon>Teleostei</taxon>
        <taxon>Anguilliformes</taxon>
        <taxon>Anguillidae</taxon>
        <taxon>Anguilla</taxon>
    </lineage>
</organism>
<dbReference type="AlphaFoldDB" id="A0A0E9PNN5"/>
<evidence type="ECO:0000313" key="1">
    <source>
        <dbReference type="EMBL" id="JAH06226.1"/>
    </source>
</evidence>